<comment type="caution">
    <text evidence="2">The sequence shown here is derived from an EMBL/GenBank/DDBJ whole genome shotgun (WGS) entry which is preliminary data.</text>
</comment>
<dbReference type="RefSeq" id="WP_109264820.1">
    <property type="nucleotide sequence ID" value="NZ_QEWP01000009.1"/>
</dbReference>
<reference evidence="2 3" key="1">
    <citation type="submission" date="2018-05" db="EMBL/GenBank/DDBJ databases">
        <title>Marinilabilia rubrum sp. nov., isolated from saltern sediment.</title>
        <authorList>
            <person name="Zhang R."/>
        </authorList>
    </citation>
    <scope>NUCLEOTIDE SEQUENCE [LARGE SCALE GENOMIC DNA]</scope>
    <source>
        <strain evidence="2 3">WTE16</strain>
    </source>
</reference>
<feature type="domain" description="PAS" evidence="1">
    <location>
        <begin position="19"/>
        <end position="90"/>
    </location>
</feature>
<dbReference type="AlphaFoldDB" id="A0A2U2B7M1"/>
<dbReference type="InterPro" id="IPR035965">
    <property type="entry name" value="PAS-like_dom_sf"/>
</dbReference>
<proteinExistence type="predicted"/>
<gene>
    <name evidence="2" type="ORF">DDZ16_12555</name>
</gene>
<dbReference type="Pfam" id="PF08448">
    <property type="entry name" value="PAS_4"/>
    <property type="match status" value="1"/>
</dbReference>
<evidence type="ECO:0000313" key="2">
    <source>
        <dbReference type="EMBL" id="PWD99081.1"/>
    </source>
</evidence>
<dbReference type="Gene3D" id="3.30.450.20">
    <property type="entry name" value="PAS domain"/>
    <property type="match status" value="1"/>
</dbReference>
<dbReference type="PROSITE" id="PS50112">
    <property type="entry name" value="PAS"/>
    <property type="match status" value="1"/>
</dbReference>
<evidence type="ECO:0000259" key="1">
    <source>
        <dbReference type="PROSITE" id="PS50112"/>
    </source>
</evidence>
<dbReference type="SUPFAM" id="SSF55785">
    <property type="entry name" value="PYP-like sensor domain (PAS domain)"/>
    <property type="match status" value="1"/>
</dbReference>
<keyword evidence="2" id="KW-0418">Kinase</keyword>
<dbReference type="NCBIfam" id="TIGR00229">
    <property type="entry name" value="sensory_box"/>
    <property type="match status" value="1"/>
</dbReference>
<evidence type="ECO:0000313" key="3">
    <source>
        <dbReference type="Proteomes" id="UP000244956"/>
    </source>
</evidence>
<dbReference type="InterPro" id="IPR000014">
    <property type="entry name" value="PAS"/>
</dbReference>
<dbReference type="Proteomes" id="UP000244956">
    <property type="component" value="Unassembled WGS sequence"/>
</dbReference>
<dbReference type="CDD" id="cd00130">
    <property type="entry name" value="PAS"/>
    <property type="match status" value="1"/>
</dbReference>
<dbReference type="EMBL" id="QEWP01000009">
    <property type="protein sequence ID" value="PWD99081.1"/>
    <property type="molecule type" value="Genomic_DNA"/>
</dbReference>
<dbReference type="GO" id="GO:0016301">
    <property type="term" value="F:kinase activity"/>
    <property type="evidence" value="ECO:0007669"/>
    <property type="project" value="UniProtKB-KW"/>
</dbReference>
<dbReference type="OrthoDB" id="9808408at2"/>
<sequence length="138" mass="16073">MGRINILKTKEIKQAISDSPRKAQDIIDAESVLGICVTDERGYYTYVNDRYNEIYKYTPGELVGKHFTDVVPPELRQRLQTAHDMFIKNEYEIVRYWDVLNKLGEKIKIQAAAAFFDNIFNNKGKGHKVTFVYYDENA</sequence>
<name>A0A2U2B7M1_9BACT</name>
<accession>A0A2U2B7M1</accession>
<organism evidence="2 3">
    <name type="scientific">Marinilabilia rubra</name>
    <dbReference type="NCBI Taxonomy" id="2162893"/>
    <lineage>
        <taxon>Bacteria</taxon>
        <taxon>Pseudomonadati</taxon>
        <taxon>Bacteroidota</taxon>
        <taxon>Bacteroidia</taxon>
        <taxon>Marinilabiliales</taxon>
        <taxon>Marinilabiliaceae</taxon>
        <taxon>Marinilabilia</taxon>
    </lineage>
</organism>
<keyword evidence="2" id="KW-0808">Transferase</keyword>
<protein>
    <submittedName>
        <fullName evidence="2">Histidine kinase</fullName>
    </submittedName>
</protein>
<dbReference type="InterPro" id="IPR013656">
    <property type="entry name" value="PAS_4"/>
</dbReference>
<keyword evidence="3" id="KW-1185">Reference proteome</keyword>
<dbReference type="SMART" id="SM00091">
    <property type="entry name" value="PAS"/>
    <property type="match status" value="1"/>
</dbReference>